<accession>A0ABT1WCI6</accession>
<dbReference type="EMBL" id="JANIGO010000001">
    <property type="protein sequence ID" value="MCQ8895228.1"/>
    <property type="molecule type" value="Genomic_DNA"/>
</dbReference>
<dbReference type="PROSITE" id="PS51257">
    <property type="entry name" value="PROKAR_LIPOPROTEIN"/>
    <property type="match status" value="1"/>
</dbReference>
<keyword evidence="3" id="KW-1185">Reference proteome</keyword>
<protein>
    <recommendedName>
        <fullName evidence="4">Lipoprotein</fullName>
    </recommendedName>
</protein>
<evidence type="ECO:0000313" key="3">
    <source>
        <dbReference type="Proteomes" id="UP001204142"/>
    </source>
</evidence>
<reference evidence="2 3" key="1">
    <citation type="submission" date="2022-07" db="EMBL/GenBank/DDBJ databases">
        <authorList>
            <person name="Xamxidin M."/>
            <person name="Wu M."/>
        </authorList>
    </citation>
    <scope>NUCLEOTIDE SEQUENCE [LARGE SCALE GENOMIC DNA]</scope>
    <source>
        <strain evidence="2 3">NBRC 111650</strain>
    </source>
</reference>
<evidence type="ECO:0008006" key="4">
    <source>
        <dbReference type="Google" id="ProtNLM"/>
    </source>
</evidence>
<dbReference type="Proteomes" id="UP001204142">
    <property type="component" value="Unassembled WGS sequence"/>
</dbReference>
<feature type="signal peptide" evidence="1">
    <location>
        <begin position="1"/>
        <end position="30"/>
    </location>
</feature>
<proteinExistence type="predicted"/>
<name>A0ABT1WCI6_9BURK</name>
<organism evidence="2 3">
    <name type="scientific">Limnobacter humi</name>
    <dbReference type="NCBI Taxonomy" id="1778671"/>
    <lineage>
        <taxon>Bacteria</taxon>
        <taxon>Pseudomonadati</taxon>
        <taxon>Pseudomonadota</taxon>
        <taxon>Betaproteobacteria</taxon>
        <taxon>Burkholderiales</taxon>
        <taxon>Burkholderiaceae</taxon>
        <taxon>Limnobacter</taxon>
    </lineage>
</organism>
<evidence type="ECO:0000313" key="2">
    <source>
        <dbReference type="EMBL" id="MCQ8895228.1"/>
    </source>
</evidence>
<sequence length="181" mass="19948">MRKIQSVNKRLFKRGYGVLLLLAFASSGCAGRVSGDLKDVAGNVFLKTCDQSSASYALKYSSDAVDDYADESFAGKVSSASFGLIPTYSRTLVHSQVTVFKNSSPVRTLQYQSTVHKFYGFMWIFVLSTEDVNRLQADEGGGIRVRWGIHDKTISKAVNQLGLNPETDEVCEIPDAQFLDL</sequence>
<gene>
    <name evidence="2" type="ORF">NQT62_02095</name>
</gene>
<evidence type="ECO:0000256" key="1">
    <source>
        <dbReference type="SAM" id="SignalP"/>
    </source>
</evidence>
<feature type="chain" id="PRO_5045839006" description="Lipoprotein" evidence="1">
    <location>
        <begin position="31"/>
        <end position="181"/>
    </location>
</feature>
<comment type="caution">
    <text evidence="2">The sequence shown here is derived from an EMBL/GenBank/DDBJ whole genome shotgun (WGS) entry which is preliminary data.</text>
</comment>
<dbReference type="RefSeq" id="WP_256762902.1">
    <property type="nucleotide sequence ID" value="NZ_JANIGO010000001.1"/>
</dbReference>
<keyword evidence="1" id="KW-0732">Signal</keyword>